<evidence type="ECO:0000259" key="3">
    <source>
        <dbReference type="PROSITE" id="PS50110"/>
    </source>
</evidence>
<dbReference type="CDD" id="cd00156">
    <property type="entry name" value="REC"/>
    <property type="match status" value="1"/>
</dbReference>
<dbReference type="InterPro" id="IPR011006">
    <property type="entry name" value="CheY-like_superfamily"/>
</dbReference>
<keyword evidence="5" id="KW-1185">Reference proteome</keyword>
<evidence type="ECO:0000313" key="4">
    <source>
        <dbReference type="EMBL" id="QVL33853.1"/>
    </source>
</evidence>
<organism evidence="4 5">
    <name type="scientific">Telmatocola sphagniphila</name>
    <dbReference type="NCBI Taxonomy" id="1123043"/>
    <lineage>
        <taxon>Bacteria</taxon>
        <taxon>Pseudomonadati</taxon>
        <taxon>Planctomycetota</taxon>
        <taxon>Planctomycetia</taxon>
        <taxon>Gemmatales</taxon>
        <taxon>Gemmataceae</taxon>
    </lineage>
</organism>
<reference evidence="4" key="1">
    <citation type="submission" date="2021-05" db="EMBL/GenBank/DDBJ databases">
        <title>Complete genome sequence of the cellulolytic planctomycete Telmatocola sphagniphila SP2T and characterization of the first cellulase from planctomycetes.</title>
        <authorList>
            <person name="Rakitin A.L."/>
            <person name="Beletsky A.V."/>
            <person name="Naumoff D.G."/>
            <person name="Kulichevskaya I.S."/>
            <person name="Mardanov A.V."/>
            <person name="Ravin N.V."/>
            <person name="Dedysh S.N."/>
        </authorList>
    </citation>
    <scope>NUCLEOTIDE SEQUENCE</scope>
    <source>
        <strain evidence="4">SP2T</strain>
    </source>
</reference>
<dbReference type="Pfam" id="PF00072">
    <property type="entry name" value="Response_reg"/>
    <property type="match status" value="1"/>
</dbReference>
<proteinExistence type="predicted"/>
<dbReference type="GO" id="GO:0000160">
    <property type="term" value="P:phosphorelay signal transduction system"/>
    <property type="evidence" value="ECO:0007669"/>
    <property type="project" value="InterPro"/>
</dbReference>
<dbReference type="Proteomes" id="UP000676194">
    <property type="component" value="Chromosome"/>
</dbReference>
<protein>
    <submittedName>
        <fullName evidence="4">Response regulator</fullName>
    </submittedName>
</protein>
<dbReference type="PROSITE" id="PS50110">
    <property type="entry name" value="RESPONSE_REGULATORY"/>
    <property type="match status" value="1"/>
</dbReference>
<dbReference type="Gene3D" id="3.40.50.2300">
    <property type="match status" value="1"/>
</dbReference>
<gene>
    <name evidence="4" type="ORF">KIH39_08090</name>
</gene>
<dbReference type="PANTHER" id="PTHR44591:SF23">
    <property type="entry name" value="CHEY SUBFAMILY"/>
    <property type="match status" value="1"/>
</dbReference>
<dbReference type="EMBL" id="CP074694">
    <property type="protein sequence ID" value="QVL33853.1"/>
    <property type="molecule type" value="Genomic_DNA"/>
</dbReference>
<keyword evidence="1 2" id="KW-0597">Phosphoprotein</keyword>
<dbReference type="SUPFAM" id="SSF52172">
    <property type="entry name" value="CheY-like"/>
    <property type="match status" value="1"/>
</dbReference>
<name>A0A8E6B8I9_9BACT</name>
<accession>A0A8E6B8I9</accession>
<dbReference type="PANTHER" id="PTHR44591">
    <property type="entry name" value="STRESS RESPONSE REGULATOR PROTEIN 1"/>
    <property type="match status" value="1"/>
</dbReference>
<dbReference type="RefSeq" id="WP_213498834.1">
    <property type="nucleotide sequence ID" value="NZ_CP074694.1"/>
</dbReference>
<dbReference type="InterPro" id="IPR050595">
    <property type="entry name" value="Bact_response_regulator"/>
</dbReference>
<feature type="modified residue" description="4-aspartylphosphate" evidence="2">
    <location>
        <position position="52"/>
    </location>
</feature>
<sequence length="122" mass="13705">MKRILLVDDEAKLRSAIRRMLEPLGLEIEEAADGYEALRSYRSCHAELVICDVFMPDKDGLELISVLKKEFDEVKILAISGGGFDGTMDLLPTALHFGATEILQKPFKQEDLLEKVKALLEQ</sequence>
<dbReference type="AlphaFoldDB" id="A0A8E6B8I9"/>
<evidence type="ECO:0000313" key="5">
    <source>
        <dbReference type="Proteomes" id="UP000676194"/>
    </source>
</evidence>
<evidence type="ECO:0000256" key="1">
    <source>
        <dbReference type="ARBA" id="ARBA00022553"/>
    </source>
</evidence>
<dbReference type="KEGG" id="tsph:KIH39_08090"/>
<evidence type="ECO:0000256" key="2">
    <source>
        <dbReference type="PROSITE-ProRule" id="PRU00169"/>
    </source>
</evidence>
<feature type="domain" description="Response regulatory" evidence="3">
    <location>
        <begin position="3"/>
        <end position="120"/>
    </location>
</feature>
<dbReference type="InterPro" id="IPR001789">
    <property type="entry name" value="Sig_transdc_resp-reg_receiver"/>
</dbReference>
<dbReference type="SMART" id="SM00448">
    <property type="entry name" value="REC"/>
    <property type="match status" value="1"/>
</dbReference>